<gene>
    <name evidence="4" type="ORF">GEV26_01830</name>
</gene>
<protein>
    <submittedName>
        <fullName evidence="4">Sortase</fullName>
    </submittedName>
</protein>
<accession>A0A5Q2MGP4</accession>
<dbReference type="SUPFAM" id="SSF63817">
    <property type="entry name" value="Sortase"/>
    <property type="match status" value="1"/>
</dbReference>
<dbReference type="GO" id="GO:0016787">
    <property type="term" value="F:hydrolase activity"/>
    <property type="evidence" value="ECO:0007669"/>
    <property type="project" value="UniProtKB-KW"/>
</dbReference>
<evidence type="ECO:0000256" key="3">
    <source>
        <dbReference type="SAM" id="Phobius"/>
    </source>
</evidence>
<evidence type="ECO:0000256" key="1">
    <source>
        <dbReference type="ARBA" id="ARBA00022801"/>
    </source>
</evidence>
<keyword evidence="5" id="KW-1185">Reference proteome</keyword>
<proteinExistence type="predicted"/>
<evidence type="ECO:0000313" key="4">
    <source>
        <dbReference type="EMBL" id="QGG40212.1"/>
    </source>
</evidence>
<feature type="active site" description="Acyl-thioester intermediate" evidence="2">
    <location>
        <position position="230"/>
    </location>
</feature>
<dbReference type="EMBL" id="CP045737">
    <property type="protein sequence ID" value="QGG40212.1"/>
    <property type="molecule type" value="Genomic_DNA"/>
</dbReference>
<dbReference type="KEGG" id="aef:GEV26_01830"/>
<keyword evidence="1" id="KW-0378">Hydrolase</keyword>
<evidence type="ECO:0000313" key="5">
    <source>
        <dbReference type="Proteomes" id="UP000392064"/>
    </source>
</evidence>
<keyword evidence="3" id="KW-0472">Membrane</keyword>
<feature type="transmembrane region" description="Helical" evidence="3">
    <location>
        <begin position="54"/>
        <end position="75"/>
    </location>
</feature>
<keyword evidence="3" id="KW-0812">Transmembrane</keyword>
<organism evidence="4 5">
    <name type="scientific">Aeromicrobium yanjiei</name>
    <dbReference type="NCBI Taxonomy" id="2662028"/>
    <lineage>
        <taxon>Bacteria</taxon>
        <taxon>Bacillati</taxon>
        <taxon>Actinomycetota</taxon>
        <taxon>Actinomycetes</taxon>
        <taxon>Propionibacteriales</taxon>
        <taxon>Nocardioidaceae</taxon>
        <taxon>Aeromicrobium</taxon>
    </lineage>
</organism>
<dbReference type="InterPro" id="IPR023365">
    <property type="entry name" value="Sortase_dom-sf"/>
</dbReference>
<dbReference type="CDD" id="cd05830">
    <property type="entry name" value="Sortase_E"/>
    <property type="match status" value="1"/>
</dbReference>
<feature type="active site" description="Proton donor/acceptor" evidence="2">
    <location>
        <position position="157"/>
    </location>
</feature>
<keyword evidence="3" id="KW-1133">Transmembrane helix</keyword>
<dbReference type="InterPro" id="IPR005754">
    <property type="entry name" value="Sortase"/>
</dbReference>
<dbReference type="Proteomes" id="UP000392064">
    <property type="component" value="Chromosome"/>
</dbReference>
<dbReference type="InterPro" id="IPR042003">
    <property type="entry name" value="Sortase_E"/>
</dbReference>
<dbReference type="AlphaFoldDB" id="A0A5Q2MGP4"/>
<sequence length="266" mass="28860">MGVGVGHEWVNFSSASWVGSVTVLRGSRRLGDTIVVMPAAHSTTRPRRGVWGRFVTALGLAMILAGVAVLGWFGWQYFGTNIVAKREQAQIKQTLQVDWGKGIDSDAIGLLRVKRFGDDFEVPIVKGTDGPALERGVGWDPKSAKPGKVGNFVIAGHRVTHGEPFSKFPKLRAGDKVVVETRTAISTYKLRNSGTSITVDFTTSWPLWDVPDPEGRGEVQTKPVLTMVTCSELFHTRNRSVVVADLVKTVKKTEANTATSTTNKAG</sequence>
<reference evidence="4 5" key="1">
    <citation type="submission" date="2019-11" db="EMBL/GenBank/DDBJ databases">
        <authorList>
            <person name="Li J."/>
        </authorList>
    </citation>
    <scope>NUCLEOTIDE SEQUENCE [LARGE SCALE GENOMIC DNA]</scope>
    <source>
        <strain evidence="4 5">MF47</strain>
    </source>
</reference>
<dbReference type="Gene3D" id="2.40.260.10">
    <property type="entry name" value="Sortase"/>
    <property type="match status" value="1"/>
</dbReference>
<evidence type="ECO:0000256" key="2">
    <source>
        <dbReference type="PIRSR" id="PIRSR605754-1"/>
    </source>
</evidence>
<dbReference type="Pfam" id="PF04203">
    <property type="entry name" value="Sortase"/>
    <property type="match status" value="1"/>
</dbReference>
<name>A0A5Q2MGP4_9ACTN</name>